<feature type="repeat" description="WD" evidence="7">
    <location>
        <begin position="116"/>
        <end position="157"/>
    </location>
</feature>
<dbReference type="OMA" id="GMVEYWR"/>
<dbReference type="PRINTS" id="PR00153">
    <property type="entry name" value="CSAPPISMRASE"/>
</dbReference>
<reference evidence="11" key="3">
    <citation type="submission" date="2015-06" db="UniProtKB">
        <authorList>
            <consortium name="EnsemblMetazoa"/>
        </authorList>
    </citation>
    <scope>IDENTIFICATION</scope>
</reference>
<evidence type="ECO:0000256" key="1">
    <source>
        <dbReference type="ARBA" id="ARBA00000971"/>
    </source>
</evidence>
<evidence type="ECO:0000259" key="9">
    <source>
        <dbReference type="PROSITE" id="PS50072"/>
    </source>
</evidence>
<dbReference type="PROSITE" id="PS50072">
    <property type="entry name" value="CSA_PPIASE_2"/>
    <property type="match status" value="1"/>
</dbReference>
<keyword evidence="12" id="KW-1185">Reference proteome</keyword>
<dbReference type="PROSITE" id="PS50082">
    <property type="entry name" value="WD_REPEATS_2"/>
    <property type="match status" value="1"/>
</dbReference>
<evidence type="ECO:0000256" key="7">
    <source>
        <dbReference type="PROSITE-ProRule" id="PRU00221"/>
    </source>
</evidence>
<evidence type="ECO:0000313" key="12">
    <source>
        <dbReference type="Proteomes" id="UP000015101"/>
    </source>
</evidence>
<dbReference type="EMBL" id="AMQM01001739">
    <property type="status" value="NOT_ANNOTATED_CDS"/>
    <property type="molecule type" value="Genomic_DNA"/>
</dbReference>
<dbReference type="Pfam" id="PF00160">
    <property type="entry name" value="Pro_isomerase"/>
    <property type="match status" value="1"/>
</dbReference>
<dbReference type="GeneID" id="20194945"/>
<reference evidence="12" key="1">
    <citation type="submission" date="2012-12" db="EMBL/GenBank/DDBJ databases">
        <authorList>
            <person name="Hellsten U."/>
            <person name="Grimwood J."/>
            <person name="Chapman J.A."/>
            <person name="Shapiro H."/>
            <person name="Aerts A."/>
            <person name="Otillar R.P."/>
            <person name="Terry A.Y."/>
            <person name="Boore J.L."/>
            <person name="Simakov O."/>
            <person name="Marletaz F."/>
            <person name="Cho S.-J."/>
            <person name="Edsinger-Gonzales E."/>
            <person name="Havlak P."/>
            <person name="Kuo D.-H."/>
            <person name="Larsson T."/>
            <person name="Lv J."/>
            <person name="Arendt D."/>
            <person name="Savage R."/>
            <person name="Osoegawa K."/>
            <person name="de Jong P."/>
            <person name="Lindberg D.R."/>
            <person name="Seaver E.C."/>
            <person name="Weisblat D.A."/>
            <person name="Putnam N.H."/>
            <person name="Grigoriev I.V."/>
            <person name="Rokhsar D.S."/>
        </authorList>
    </citation>
    <scope>NUCLEOTIDE SEQUENCE</scope>
</reference>
<keyword evidence="6" id="KW-0413">Isomerase</keyword>
<evidence type="ECO:0000256" key="5">
    <source>
        <dbReference type="ARBA" id="ARBA00023110"/>
    </source>
</evidence>
<sequence>MSESQENCRKHKLGLAADGNYQDDGEDRNDGDGVIGPSLSETFNVMPKKLKVLKHEKVYIENLPSAESYEKSYMHRDVVNYVAVTKTDFVITTSCDGHLKLWKKNDGDGIEFVKHFRCHTSSIADLAVSWNGEFCSTSSDDKIIKIFDVANFDMINMLKVDYSVKCCCWLYSPGDPIVAIAVADKESSKIYVYDSKAASQCLHVFDQLHYKPVIIMKYNAIFHTAISVDSSGMMEYWTGPRFDYSFPKNVHWKFKTETDLFEFVKSKTLPLSVSISHDGQQFATISKDRKIRVFRFSTGKLTKVLDESLQRFTEANQTKLQISNMEFGKRMAVEKDLERSEAFNYCNVAFDQSGYFLLYSTFLGIKVVNLQTNRCVRVIGRTENARFLHLALFQGTANKPRAAITMEMEASDNPVLKGVKFDPTLFCTAFKKNRFYLFSSREPIEKQSETNDRDVFNERPSKEEMVSATQDVSYTRISDSAIMHTTMGDVHIKLFPKECPKTVENFCVHSRNGYYNGHIIHRVIKGFMIQTGDPTGIGTGGESIWGGEFEDEFHANLKHDVPYTLSMANAGPNTNGSQFFITVVPTPWLDKKHTVFGRVTKGMDVVQKISLVKTNPKTDKPHDDISIISVTIK</sequence>
<dbReference type="PANTHER" id="PTHR45625">
    <property type="entry name" value="PEPTIDYL-PROLYL CIS-TRANS ISOMERASE-RELATED"/>
    <property type="match status" value="1"/>
</dbReference>
<name>T1EEE3_HELRO</name>
<dbReference type="InterPro" id="IPR002130">
    <property type="entry name" value="Cyclophilin-type_PPIase_dom"/>
</dbReference>
<dbReference type="InterPro" id="IPR001680">
    <property type="entry name" value="WD40_rpt"/>
</dbReference>
<comment type="catalytic activity">
    <reaction evidence="1">
        <text>[protein]-peptidylproline (omega=180) = [protein]-peptidylproline (omega=0)</text>
        <dbReference type="Rhea" id="RHEA:16237"/>
        <dbReference type="Rhea" id="RHEA-COMP:10747"/>
        <dbReference type="Rhea" id="RHEA-COMP:10748"/>
        <dbReference type="ChEBI" id="CHEBI:83833"/>
        <dbReference type="ChEBI" id="CHEBI:83834"/>
        <dbReference type="EC" id="5.2.1.8"/>
    </reaction>
</comment>
<dbReference type="SUPFAM" id="SSF50891">
    <property type="entry name" value="Cyclophilin-like"/>
    <property type="match status" value="1"/>
</dbReference>
<dbReference type="InterPro" id="IPR015943">
    <property type="entry name" value="WD40/YVTN_repeat-like_dom_sf"/>
</dbReference>
<keyword evidence="4" id="KW-0677">Repeat</keyword>
<protein>
    <recommendedName>
        <fullName evidence="2">peptidylprolyl isomerase</fullName>
        <ecNumber evidence="2">5.2.1.8</ecNumber>
    </recommendedName>
</protein>
<dbReference type="SUPFAM" id="SSF50978">
    <property type="entry name" value="WD40 repeat-like"/>
    <property type="match status" value="1"/>
</dbReference>
<dbReference type="CTD" id="20194945"/>
<proteinExistence type="predicted"/>
<dbReference type="SMART" id="SM00320">
    <property type="entry name" value="WD40"/>
    <property type="match status" value="4"/>
</dbReference>
<dbReference type="EMBL" id="KB097639">
    <property type="protein sequence ID" value="ESN92551.1"/>
    <property type="molecule type" value="Genomic_DNA"/>
</dbReference>
<dbReference type="Gene3D" id="2.130.10.10">
    <property type="entry name" value="YVTN repeat-like/Quinoprotein amine dehydrogenase"/>
    <property type="match status" value="2"/>
</dbReference>
<dbReference type="HOGENOM" id="CLU_012062_31_2_1"/>
<dbReference type="GO" id="GO:0006457">
    <property type="term" value="P:protein folding"/>
    <property type="evidence" value="ECO:0000318"/>
    <property type="project" value="GO_Central"/>
</dbReference>
<dbReference type="InterPro" id="IPR044666">
    <property type="entry name" value="Cyclophilin_A-like"/>
</dbReference>
<evidence type="ECO:0000256" key="6">
    <source>
        <dbReference type="ARBA" id="ARBA00023235"/>
    </source>
</evidence>
<evidence type="ECO:0000256" key="4">
    <source>
        <dbReference type="ARBA" id="ARBA00022737"/>
    </source>
</evidence>
<evidence type="ECO:0000256" key="8">
    <source>
        <dbReference type="SAM" id="MobiDB-lite"/>
    </source>
</evidence>
<dbReference type="AlphaFoldDB" id="T1EEE3"/>
<dbReference type="GO" id="GO:0003755">
    <property type="term" value="F:peptidyl-prolyl cis-trans isomerase activity"/>
    <property type="evidence" value="ECO:0000318"/>
    <property type="project" value="GO_Central"/>
</dbReference>
<dbReference type="OrthoDB" id="10264753at2759"/>
<dbReference type="EnsemblMetazoa" id="HelroT107948">
    <property type="protein sequence ID" value="HelroP107948"/>
    <property type="gene ID" value="HelroG107948"/>
</dbReference>
<dbReference type="EC" id="5.2.1.8" evidence="2"/>
<keyword evidence="3 7" id="KW-0853">WD repeat</keyword>
<evidence type="ECO:0000256" key="2">
    <source>
        <dbReference type="ARBA" id="ARBA00013194"/>
    </source>
</evidence>
<dbReference type="Proteomes" id="UP000015101">
    <property type="component" value="Unassembled WGS sequence"/>
</dbReference>
<dbReference type="FunFam" id="2.130.10.10:FF:000471">
    <property type="entry name" value="Peptidylprolyl isomerase domain and WD repeat-containing protein"/>
    <property type="match status" value="1"/>
</dbReference>
<evidence type="ECO:0000256" key="3">
    <source>
        <dbReference type="ARBA" id="ARBA00022574"/>
    </source>
</evidence>
<evidence type="ECO:0000313" key="11">
    <source>
        <dbReference type="EnsemblMetazoa" id="HelroP107948"/>
    </source>
</evidence>
<gene>
    <name evidence="11" type="primary">20194945</name>
    <name evidence="10" type="ORF">HELRODRAFT_107948</name>
</gene>
<dbReference type="STRING" id="6412.T1EEE3"/>
<dbReference type="InParanoid" id="T1EEE3"/>
<dbReference type="RefSeq" id="XP_009028888.1">
    <property type="nucleotide sequence ID" value="XM_009030640.1"/>
</dbReference>
<reference evidence="10 12" key="2">
    <citation type="journal article" date="2013" name="Nature">
        <title>Insights into bilaterian evolution from three spiralian genomes.</title>
        <authorList>
            <person name="Simakov O."/>
            <person name="Marletaz F."/>
            <person name="Cho S.J."/>
            <person name="Edsinger-Gonzales E."/>
            <person name="Havlak P."/>
            <person name="Hellsten U."/>
            <person name="Kuo D.H."/>
            <person name="Larsson T."/>
            <person name="Lv J."/>
            <person name="Arendt D."/>
            <person name="Savage R."/>
            <person name="Osoegawa K."/>
            <person name="de Jong P."/>
            <person name="Grimwood J."/>
            <person name="Chapman J.A."/>
            <person name="Shapiro H."/>
            <person name="Aerts A."/>
            <person name="Otillar R.P."/>
            <person name="Terry A.Y."/>
            <person name="Boore J.L."/>
            <person name="Grigoriev I.V."/>
            <person name="Lindberg D.R."/>
            <person name="Seaver E.C."/>
            <person name="Weisblat D.A."/>
            <person name="Putnam N.H."/>
            <person name="Rokhsar D.S."/>
        </authorList>
    </citation>
    <scope>NUCLEOTIDE SEQUENCE</scope>
</reference>
<dbReference type="InterPro" id="IPR036322">
    <property type="entry name" value="WD40_repeat_dom_sf"/>
</dbReference>
<dbReference type="FunCoup" id="T1EEE3">
    <property type="interactions" value="1254"/>
</dbReference>
<dbReference type="CDD" id="cd01927">
    <property type="entry name" value="cyclophilin_WD40"/>
    <property type="match status" value="1"/>
</dbReference>
<dbReference type="eggNOG" id="KOG0882">
    <property type="taxonomic scope" value="Eukaryota"/>
</dbReference>
<dbReference type="FunFam" id="2.40.100.10:FF:000003">
    <property type="entry name" value="Peptidylprolyl isomerase domain and WD repeat-containing 1"/>
    <property type="match status" value="1"/>
</dbReference>
<dbReference type="Pfam" id="PF00400">
    <property type="entry name" value="WD40"/>
    <property type="match status" value="1"/>
</dbReference>
<accession>T1EEE3</accession>
<evidence type="ECO:0000313" key="10">
    <source>
        <dbReference type="EMBL" id="ESN92551.1"/>
    </source>
</evidence>
<dbReference type="GO" id="GO:0005634">
    <property type="term" value="C:nucleus"/>
    <property type="evidence" value="ECO:0007669"/>
    <property type="project" value="UniProtKB-ARBA"/>
</dbReference>
<dbReference type="InterPro" id="IPR029000">
    <property type="entry name" value="Cyclophilin-like_dom_sf"/>
</dbReference>
<dbReference type="KEGG" id="hro:HELRODRAFT_107948"/>
<organism evidence="11 12">
    <name type="scientific">Helobdella robusta</name>
    <name type="common">Californian leech</name>
    <dbReference type="NCBI Taxonomy" id="6412"/>
    <lineage>
        <taxon>Eukaryota</taxon>
        <taxon>Metazoa</taxon>
        <taxon>Spiralia</taxon>
        <taxon>Lophotrochozoa</taxon>
        <taxon>Annelida</taxon>
        <taxon>Clitellata</taxon>
        <taxon>Hirudinea</taxon>
        <taxon>Rhynchobdellida</taxon>
        <taxon>Glossiphoniidae</taxon>
        <taxon>Helobdella</taxon>
    </lineage>
</organism>
<feature type="region of interest" description="Disordered" evidence="8">
    <location>
        <begin position="1"/>
        <end position="34"/>
    </location>
</feature>
<feature type="domain" description="PPIase cyclophilin-type" evidence="9">
    <location>
        <begin position="477"/>
        <end position="632"/>
    </location>
</feature>
<dbReference type="Gene3D" id="2.40.100.10">
    <property type="entry name" value="Cyclophilin-like"/>
    <property type="match status" value="1"/>
</dbReference>
<dbReference type="PANTHER" id="PTHR45625:SF4">
    <property type="entry name" value="PEPTIDYLPROLYL ISOMERASE DOMAIN AND WD REPEAT-CONTAINING PROTEIN 1"/>
    <property type="match status" value="1"/>
</dbReference>
<keyword evidence="5" id="KW-0697">Rotamase</keyword>